<dbReference type="InterPro" id="IPR023162">
    <property type="entry name" value="Apc36109-like_dom_sf"/>
</dbReference>
<dbReference type="Pfam" id="PF08958">
    <property type="entry name" value="DUF1871"/>
    <property type="match status" value="1"/>
</dbReference>
<evidence type="ECO:0000313" key="1">
    <source>
        <dbReference type="EMBL" id="SQI44197.1"/>
    </source>
</evidence>
<dbReference type="RefSeq" id="WP_111741788.1">
    <property type="nucleotide sequence ID" value="NZ_LR698987.1"/>
</dbReference>
<reference evidence="1 2" key="1">
    <citation type="submission" date="2018-06" db="EMBL/GenBank/DDBJ databases">
        <authorList>
            <consortium name="Pathogen Informatics"/>
            <person name="Doyle S."/>
        </authorList>
    </citation>
    <scope>NUCLEOTIDE SEQUENCE [LARGE SCALE GENOMIC DNA]</scope>
    <source>
        <strain evidence="1 2">NCTC12151</strain>
    </source>
</reference>
<sequence>MEAFITDIINAWDPMRLAPGRLAPDDEYSSEIKKICQFIQTTEGVNETALAQAIENTFTRAFSDCYKAGEERRIAGEIVDHLIQSS</sequence>
<accession>A0A2X4UWG8</accession>
<evidence type="ECO:0008006" key="3">
    <source>
        <dbReference type="Google" id="ProtNLM"/>
    </source>
</evidence>
<name>A0A2X4UWG8_9GAMM</name>
<evidence type="ECO:0000313" key="2">
    <source>
        <dbReference type="Proteomes" id="UP000249005"/>
    </source>
</evidence>
<keyword evidence="2" id="KW-1185">Reference proteome</keyword>
<dbReference type="OrthoDB" id="2665787at2"/>
<dbReference type="KEGG" id="lri:NCTC12151_03532"/>
<dbReference type="SUPFAM" id="SSF116922">
    <property type="entry name" value="YugE-like"/>
    <property type="match status" value="1"/>
</dbReference>
<proteinExistence type="predicted"/>
<organism evidence="1 2">
    <name type="scientific">Leminorella richardii</name>
    <dbReference type="NCBI Taxonomy" id="158841"/>
    <lineage>
        <taxon>Bacteria</taxon>
        <taxon>Pseudomonadati</taxon>
        <taxon>Pseudomonadota</taxon>
        <taxon>Gammaproteobacteria</taxon>
        <taxon>Enterobacterales</taxon>
        <taxon>Budviciaceae</taxon>
        <taxon>Leminorella</taxon>
    </lineage>
</organism>
<dbReference type="EMBL" id="LS483470">
    <property type="protein sequence ID" value="SQI44197.1"/>
    <property type="molecule type" value="Genomic_DNA"/>
</dbReference>
<protein>
    <recommendedName>
        <fullName evidence="3">DUF1871 domain-containing protein</fullName>
    </recommendedName>
</protein>
<dbReference type="AlphaFoldDB" id="A0A2X4UWG8"/>
<dbReference type="Proteomes" id="UP000249005">
    <property type="component" value="Chromosome 1"/>
</dbReference>
<gene>
    <name evidence="1" type="ORF">NCTC12151_03532</name>
</gene>
<dbReference type="InterPro" id="IPR015053">
    <property type="entry name" value="DUF1871"/>
</dbReference>
<dbReference type="Gene3D" id="1.10.340.20">
    <property type="entry name" value="Apc36109-like domain"/>
    <property type="match status" value="1"/>
</dbReference>